<proteinExistence type="predicted"/>
<dbReference type="InterPro" id="IPR002347">
    <property type="entry name" value="SDR_fam"/>
</dbReference>
<dbReference type="SUPFAM" id="SSF51735">
    <property type="entry name" value="NAD(P)-binding Rossmann-fold domains"/>
    <property type="match status" value="1"/>
</dbReference>
<evidence type="ECO:0000313" key="1">
    <source>
        <dbReference type="EMBL" id="RFC62804.1"/>
    </source>
</evidence>
<comment type="caution">
    <text evidence="1">The sequence shown here is derived from an EMBL/GenBank/DDBJ whole genome shotgun (WGS) entry which is preliminary data.</text>
</comment>
<accession>A0A371X193</accession>
<dbReference type="PANTHER" id="PTHR45458">
    <property type="entry name" value="SHORT-CHAIN DEHYDROGENASE/REDUCTASE SDR"/>
    <property type="match status" value="1"/>
</dbReference>
<sequence length="221" mass="23974">MTKRSLVIGASGGIGAALADRCREDGEVVTLSRSRNGLDVTDERSIERVFSTIEGPFDRVLIAIGILTAERETPEKKVSECEAAELAQLFTVNAIGPLLVLKHLLPHLPREHPVRIGVLSARVGSIGDNGLGGWYAYRASKAALNQYVRSFAIEMQRSHDDAAVLALHPGTVATPFTAKFQGRHKTVEPDEAARNIVAVLDAHGPGDTGRFFDQNDEPIEW</sequence>
<dbReference type="Proteomes" id="UP000264310">
    <property type="component" value="Unassembled WGS sequence"/>
</dbReference>
<reference evidence="1 2" key="1">
    <citation type="submission" date="2018-08" db="EMBL/GenBank/DDBJ databases">
        <title>Fulvimarina sp. 85, whole genome shotgun sequence.</title>
        <authorList>
            <person name="Tuo L."/>
        </authorList>
    </citation>
    <scope>NUCLEOTIDE SEQUENCE [LARGE SCALE GENOMIC DNA]</scope>
    <source>
        <strain evidence="1 2">85</strain>
    </source>
</reference>
<dbReference type="PANTHER" id="PTHR45458:SF1">
    <property type="entry name" value="SHORT CHAIN DEHYDROGENASE"/>
    <property type="match status" value="1"/>
</dbReference>
<keyword evidence="2" id="KW-1185">Reference proteome</keyword>
<name>A0A371X193_9HYPH</name>
<gene>
    <name evidence="1" type="ORF">DYI37_12605</name>
</gene>
<dbReference type="Pfam" id="PF13561">
    <property type="entry name" value="adh_short_C2"/>
    <property type="match status" value="1"/>
</dbReference>
<dbReference type="RefSeq" id="WP_116683620.1">
    <property type="nucleotide sequence ID" value="NZ_QURL01000005.1"/>
</dbReference>
<dbReference type="EMBL" id="QURL01000005">
    <property type="protein sequence ID" value="RFC62804.1"/>
    <property type="molecule type" value="Genomic_DNA"/>
</dbReference>
<dbReference type="Gene3D" id="3.40.50.720">
    <property type="entry name" value="NAD(P)-binding Rossmann-like Domain"/>
    <property type="match status" value="1"/>
</dbReference>
<dbReference type="GO" id="GO:0016616">
    <property type="term" value="F:oxidoreductase activity, acting on the CH-OH group of donors, NAD or NADP as acceptor"/>
    <property type="evidence" value="ECO:0007669"/>
    <property type="project" value="TreeGrafter"/>
</dbReference>
<organism evidence="1 2">
    <name type="scientific">Fulvimarina endophytica</name>
    <dbReference type="NCBI Taxonomy" id="2293836"/>
    <lineage>
        <taxon>Bacteria</taxon>
        <taxon>Pseudomonadati</taxon>
        <taxon>Pseudomonadota</taxon>
        <taxon>Alphaproteobacteria</taxon>
        <taxon>Hyphomicrobiales</taxon>
        <taxon>Aurantimonadaceae</taxon>
        <taxon>Fulvimarina</taxon>
    </lineage>
</organism>
<evidence type="ECO:0000313" key="2">
    <source>
        <dbReference type="Proteomes" id="UP000264310"/>
    </source>
</evidence>
<protein>
    <submittedName>
        <fullName evidence="1">SDR family NAD(P)-dependent oxidoreductase</fullName>
    </submittedName>
</protein>
<dbReference type="AlphaFoldDB" id="A0A371X193"/>
<dbReference type="PRINTS" id="PR00081">
    <property type="entry name" value="GDHRDH"/>
</dbReference>
<dbReference type="InterPro" id="IPR036291">
    <property type="entry name" value="NAD(P)-bd_dom_sf"/>
</dbReference>
<dbReference type="OrthoDB" id="9785826at2"/>
<dbReference type="InterPro" id="IPR052184">
    <property type="entry name" value="SDR_enzymes"/>
</dbReference>